<feature type="compositionally biased region" description="Basic and acidic residues" evidence="1">
    <location>
        <begin position="22"/>
        <end position="31"/>
    </location>
</feature>
<keyword evidence="3" id="KW-1185">Reference proteome</keyword>
<organism evidence="2 3">
    <name type="scientific">Corchorus olitorius</name>
    <dbReference type="NCBI Taxonomy" id="93759"/>
    <lineage>
        <taxon>Eukaryota</taxon>
        <taxon>Viridiplantae</taxon>
        <taxon>Streptophyta</taxon>
        <taxon>Embryophyta</taxon>
        <taxon>Tracheophyta</taxon>
        <taxon>Spermatophyta</taxon>
        <taxon>Magnoliopsida</taxon>
        <taxon>eudicotyledons</taxon>
        <taxon>Gunneridae</taxon>
        <taxon>Pentapetalae</taxon>
        <taxon>rosids</taxon>
        <taxon>malvids</taxon>
        <taxon>Malvales</taxon>
        <taxon>Malvaceae</taxon>
        <taxon>Grewioideae</taxon>
        <taxon>Apeibeae</taxon>
        <taxon>Corchorus</taxon>
    </lineage>
</organism>
<proteinExistence type="predicted"/>
<feature type="region of interest" description="Disordered" evidence="1">
    <location>
        <begin position="196"/>
        <end position="218"/>
    </location>
</feature>
<evidence type="ECO:0000256" key="1">
    <source>
        <dbReference type="SAM" id="MobiDB-lite"/>
    </source>
</evidence>
<feature type="region of interest" description="Disordered" evidence="1">
    <location>
        <begin position="255"/>
        <end position="332"/>
    </location>
</feature>
<protein>
    <recommendedName>
        <fullName evidence="4">BZIP domain-containing protein</fullName>
    </recommendedName>
</protein>
<evidence type="ECO:0008006" key="4">
    <source>
        <dbReference type="Google" id="ProtNLM"/>
    </source>
</evidence>
<gene>
    <name evidence="2" type="ORF">COLO4_38055</name>
</gene>
<feature type="compositionally biased region" description="Basic and acidic residues" evidence="1">
    <location>
        <begin position="320"/>
        <end position="332"/>
    </location>
</feature>
<name>A0A1R3FXB6_9ROSI</name>
<feature type="compositionally biased region" description="Basic and acidic residues" evidence="1">
    <location>
        <begin position="302"/>
        <end position="313"/>
    </location>
</feature>
<evidence type="ECO:0000313" key="2">
    <source>
        <dbReference type="EMBL" id="OMO50479.1"/>
    </source>
</evidence>
<comment type="caution">
    <text evidence="2">The sequence shown here is derived from an EMBL/GenBank/DDBJ whole genome shotgun (WGS) entry which is preliminary data.</text>
</comment>
<dbReference type="AlphaFoldDB" id="A0A1R3FXB6"/>
<evidence type="ECO:0000313" key="3">
    <source>
        <dbReference type="Proteomes" id="UP000187203"/>
    </source>
</evidence>
<feature type="compositionally biased region" description="Basic and acidic residues" evidence="1">
    <location>
        <begin position="1"/>
        <end position="15"/>
    </location>
</feature>
<reference evidence="3" key="1">
    <citation type="submission" date="2013-09" db="EMBL/GenBank/DDBJ databases">
        <title>Corchorus olitorius genome sequencing.</title>
        <authorList>
            <person name="Alam M."/>
            <person name="Haque M.S."/>
            <person name="Islam M.S."/>
            <person name="Emdad E.M."/>
            <person name="Islam M.M."/>
            <person name="Ahmed B."/>
            <person name="Halim A."/>
            <person name="Hossen Q.M.M."/>
            <person name="Hossain M.Z."/>
            <person name="Ahmed R."/>
            <person name="Khan M.M."/>
            <person name="Islam R."/>
            <person name="Rashid M.M."/>
            <person name="Khan S.A."/>
            <person name="Rahman M.S."/>
            <person name="Alam M."/>
            <person name="Yahiya A.S."/>
            <person name="Khan M.S."/>
            <person name="Azam M.S."/>
            <person name="Haque T."/>
            <person name="Lashkar M.Z.H."/>
            <person name="Akhand A.I."/>
            <person name="Morshed G."/>
            <person name="Roy S."/>
            <person name="Uddin K.S."/>
            <person name="Rabeya T."/>
            <person name="Hossain A.S."/>
            <person name="Chowdhury A."/>
            <person name="Snigdha A.R."/>
            <person name="Mortoza M.S."/>
            <person name="Matin S.A."/>
            <person name="Hoque S.M.E."/>
            <person name="Islam M.K."/>
            <person name="Roy D.K."/>
            <person name="Haider R."/>
            <person name="Moosa M.M."/>
            <person name="Elias S.M."/>
            <person name="Hasan A.M."/>
            <person name="Jahan S."/>
            <person name="Shafiuddin M."/>
            <person name="Mahmood N."/>
            <person name="Shommy N.S."/>
        </authorList>
    </citation>
    <scope>NUCLEOTIDE SEQUENCE [LARGE SCALE GENOMIC DNA]</scope>
    <source>
        <strain evidence="3">cv. O-4</strain>
    </source>
</reference>
<accession>A0A1R3FXB6</accession>
<dbReference type="EMBL" id="AWUE01024532">
    <property type="protein sequence ID" value="OMO50479.1"/>
    <property type="molecule type" value="Genomic_DNA"/>
</dbReference>
<dbReference type="Proteomes" id="UP000187203">
    <property type="component" value="Unassembled WGS sequence"/>
</dbReference>
<sequence>MVKEGKSKGKAEGLKKAATTTKGKEKGKNKAVDQSPPPKKKQAALSSLHKNLIYTVPKDHFRDGWHRLRYGSLDDFKLLETTTLDWNSLPKNPGYDSIYKKLDKGQADIEGYVCLHLWRRSCCYNKNDSCHQHQHKSDEEIKPAISAEHNKTDEVPKSLAEISQTDASKASSGTNPEIADMYLAETEEVLTGLEPLATTPTFPKDKEKAKASSNEVPSKLASPILKPKKKVTKKASTAIVEEPAHATVCDVASEQIEHPPPTLKKRSRTKHPNVEDHTEAIPTAASKAAKKVGVFHSFPKKRAQENNENSVDRQHKRMMKNRESAARSRAEK</sequence>
<feature type="region of interest" description="Disordered" evidence="1">
    <location>
        <begin position="1"/>
        <end position="45"/>
    </location>
</feature>